<dbReference type="InterPro" id="IPR051531">
    <property type="entry name" value="N-acetyltransferase"/>
</dbReference>
<feature type="domain" description="N-acetyltransferase" evidence="1">
    <location>
        <begin position="8"/>
        <end position="171"/>
    </location>
</feature>
<dbReference type="PANTHER" id="PTHR43792:SF1">
    <property type="entry name" value="N-ACETYLTRANSFERASE DOMAIN-CONTAINING PROTEIN"/>
    <property type="match status" value="1"/>
</dbReference>
<dbReference type="eggNOG" id="COG1670">
    <property type="taxonomic scope" value="Bacteria"/>
</dbReference>
<evidence type="ECO:0000259" key="1">
    <source>
        <dbReference type="PROSITE" id="PS51186"/>
    </source>
</evidence>
<dbReference type="PROSITE" id="PS51186">
    <property type="entry name" value="GNAT"/>
    <property type="match status" value="1"/>
</dbReference>
<name>S9SG93_PAEAL</name>
<gene>
    <name evidence="2" type="ORF">PAALTS15_28596</name>
</gene>
<accession>S9SG93</accession>
<dbReference type="EMBL" id="ATMT01000104">
    <property type="protein sequence ID" value="EPY03779.1"/>
    <property type="molecule type" value="Genomic_DNA"/>
</dbReference>
<organism evidence="2 3">
    <name type="scientific">Paenibacillus alvei TS-15</name>
    <dbReference type="NCBI Taxonomy" id="1117108"/>
    <lineage>
        <taxon>Bacteria</taxon>
        <taxon>Bacillati</taxon>
        <taxon>Bacillota</taxon>
        <taxon>Bacilli</taxon>
        <taxon>Bacillales</taxon>
        <taxon>Paenibacillaceae</taxon>
        <taxon>Paenibacillus</taxon>
    </lineage>
</organism>
<dbReference type="PANTHER" id="PTHR43792">
    <property type="entry name" value="GNAT FAMILY, PUTATIVE (AFU_ORTHOLOGUE AFUA_3G00765)-RELATED-RELATED"/>
    <property type="match status" value="1"/>
</dbReference>
<evidence type="ECO:0000313" key="3">
    <source>
        <dbReference type="Proteomes" id="UP000015344"/>
    </source>
</evidence>
<dbReference type="Gene3D" id="3.40.630.30">
    <property type="match status" value="1"/>
</dbReference>
<dbReference type="PATRIC" id="fig|1117108.3.peg.5909"/>
<dbReference type="CDD" id="cd04301">
    <property type="entry name" value="NAT_SF"/>
    <property type="match status" value="1"/>
</dbReference>
<keyword evidence="2" id="KW-0808">Transferase</keyword>
<sequence length="186" mass="21860">MKIDGKRVRLSRVTADDLDFICGLETNTGIWLYEEQVESDKEKVRNKYLEQMNSTSQYDFVITNEVDGKENPVGLAQICSYSEYRRSWEVGYAIIPEYQGQGYGYEAIKRLLDFTFHQLQAHKVVGMCNSHNEKSMNLMEKLGMRREGTFKEELLWKNQWVDQYFYSILDTEYIKEANTSNIVQQS</sequence>
<dbReference type="Proteomes" id="UP000015344">
    <property type="component" value="Unassembled WGS sequence"/>
</dbReference>
<evidence type="ECO:0000313" key="2">
    <source>
        <dbReference type="EMBL" id="EPY03779.1"/>
    </source>
</evidence>
<proteinExistence type="predicted"/>
<dbReference type="InterPro" id="IPR016181">
    <property type="entry name" value="Acyl_CoA_acyltransferase"/>
</dbReference>
<reference evidence="2 3" key="1">
    <citation type="submission" date="2013-05" db="EMBL/GenBank/DDBJ databases">
        <authorList>
            <person name="Strain E.A."/>
            <person name="Brown E."/>
            <person name="Allard M.W."/>
            <person name="Luo Y.L."/>
        </authorList>
    </citation>
    <scope>NUCLEOTIDE SEQUENCE [LARGE SCALE GENOMIC DNA]</scope>
    <source>
        <strain evidence="2 3">TS-15</strain>
    </source>
</reference>
<dbReference type="GO" id="GO:0016747">
    <property type="term" value="F:acyltransferase activity, transferring groups other than amino-acyl groups"/>
    <property type="evidence" value="ECO:0007669"/>
    <property type="project" value="InterPro"/>
</dbReference>
<protein>
    <submittedName>
        <fullName evidence="2">N-acetyltransferase GCN5</fullName>
    </submittedName>
</protein>
<dbReference type="SUPFAM" id="SSF55729">
    <property type="entry name" value="Acyl-CoA N-acyltransferases (Nat)"/>
    <property type="match status" value="1"/>
</dbReference>
<dbReference type="RefSeq" id="WP_021262816.1">
    <property type="nucleotide sequence ID" value="NZ_ATMT01000104.1"/>
</dbReference>
<comment type="caution">
    <text evidence="2">The sequence shown here is derived from an EMBL/GenBank/DDBJ whole genome shotgun (WGS) entry which is preliminary data.</text>
</comment>
<dbReference type="Pfam" id="PF13302">
    <property type="entry name" value="Acetyltransf_3"/>
    <property type="match status" value="1"/>
</dbReference>
<dbReference type="InterPro" id="IPR000182">
    <property type="entry name" value="GNAT_dom"/>
</dbReference>
<dbReference type="AlphaFoldDB" id="S9SG93"/>